<dbReference type="Pfam" id="PF00392">
    <property type="entry name" value="GntR"/>
    <property type="match status" value="2"/>
</dbReference>
<name>A0A840SP98_9RHOB</name>
<dbReference type="Gene3D" id="1.10.10.10">
    <property type="entry name" value="Winged helix-like DNA-binding domain superfamily/Winged helix DNA-binding domain"/>
    <property type="match status" value="2"/>
</dbReference>
<dbReference type="PROSITE" id="PS50949">
    <property type="entry name" value="HTH_GNTR"/>
    <property type="match status" value="1"/>
</dbReference>
<proteinExistence type="predicted"/>
<evidence type="ECO:0000256" key="3">
    <source>
        <dbReference type="ARBA" id="ARBA00023163"/>
    </source>
</evidence>
<dbReference type="SUPFAM" id="SSF46785">
    <property type="entry name" value="Winged helix' DNA-binding domain"/>
    <property type="match status" value="2"/>
</dbReference>
<evidence type="ECO:0000313" key="6">
    <source>
        <dbReference type="Proteomes" id="UP000549457"/>
    </source>
</evidence>
<dbReference type="Gene3D" id="1.20.120.530">
    <property type="entry name" value="GntR ligand-binding domain-like"/>
    <property type="match status" value="1"/>
</dbReference>
<dbReference type="GO" id="GO:0003700">
    <property type="term" value="F:DNA-binding transcription factor activity"/>
    <property type="evidence" value="ECO:0007669"/>
    <property type="project" value="InterPro"/>
</dbReference>
<evidence type="ECO:0000256" key="2">
    <source>
        <dbReference type="ARBA" id="ARBA00023125"/>
    </source>
</evidence>
<comment type="caution">
    <text evidence="5">The sequence shown here is derived from an EMBL/GenBank/DDBJ whole genome shotgun (WGS) entry which is preliminary data.</text>
</comment>
<dbReference type="SMART" id="SM00345">
    <property type="entry name" value="HTH_GNTR"/>
    <property type="match status" value="2"/>
</dbReference>
<evidence type="ECO:0000256" key="1">
    <source>
        <dbReference type="ARBA" id="ARBA00023015"/>
    </source>
</evidence>
<dbReference type="InterPro" id="IPR036390">
    <property type="entry name" value="WH_DNA-bd_sf"/>
</dbReference>
<dbReference type="InterPro" id="IPR000524">
    <property type="entry name" value="Tscrpt_reg_HTH_GntR"/>
</dbReference>
<keyword evidence="6" id="KW-1185">Reference proteome</keyword>
<dbReference type="Pfam" id="PF07729">
    <property type="entry name" value="FCD"/>
    <property type="match status" value="1"/>
</dbReference>
<feature type="domain" description="HTH gntR-type" evidence="4">
    <location>
        <begin position="2"/>
        <end position="71"/>
    </location>
</feature>
<dbReference type="SUPFAM" id="SSF48008">
    <property type="entry name" value="GntR ligand-binding domain-like"/>
    <property type="match status" value="1"/>
</dbReference>
<accession>A0A840SP98</accession>
<keyword evidence="3" id="KW-0804">Transcription</keyword>
<evidence type="ECO:0000313" key="5">
    <source>
        <dbReference type="EMBL" id="MBB5221121.1"/>
    </source>
</evidence>
<dbReference type="InterPro" id="IPR036388">
    <property type="entry name" value="WH-like_DNA-bd_sf"/>
</dbReference>
<dbReference type="PANTHER" id="PTHR43537">
    <property type="entry name" value="TRANSCRIPTIONAL REGULATOR, GNTR FAMILY"/>
    <property type="match status" value="1"/>
</dbReference>
<reference evidence="5 6" key="1">
    <citation type="submission" date="2020-08" db="EMBL/GenBank/DDBJ databases">
        <title>Genomic Encyclopedia of Type Strains, Phase IV (KMG-IV): sequencing the most valuable type-strain genomes for metagenomic binning, comparative biology and taxonomic classification.</title>
        <authorList>
            <person name="Goeker M."/>
        </authorList>
    </citation>
    <scope>NUCLEOTIDE SEQUENCE [LARGE SCALE GENOMIC DNA]</scope>
    <source>
        <strain evidence="5 6">DSM 101730</strain>
    </source>
</reference>
<dbReference type="Proteomes" id="UP000549457">
    <property type="component" value="Unassembled WGS sequence"/>
</dbReference>
<dbReference type="EMBL" id="JACHFM010000001">
    <property type="protein sequence ID" value="MBB5221121.1"/>
    <property type="molecule type" value="Genomic_DNA"/>
</dbReference>
<dbReference type="SMART" id="SM00895">
    <property type="entry name" value="FCD"/>
    <property type="match status" value="1"/>
</dbReference>
<dbReference type="PRINTS" id="PR00035">
    <property type="entry name" value="HTHGNTR"/>
</dbReference>
<keyword evidence="2 5" id="KW-0238">DNA-binding</keyword>
<dbReference type="RefSeq" id="WP_184147523.1">
    <property type="nucleotide sequence ID" value="NZ_JACHFM010000001.1"/>
</dbReference>
<dbReference type="InterPro" id="IPR008920">
    <property type="entry name" value="TF_FadR/GntR_C"/>
</dbReference>
<dbReference type="GO" id="GO:0003677">
    <property type="term" value="F:DNA binding"/>
    <property type="evidence" value="ECO:0007669"/>
    <property type="project" value="UniProtKB-KW"/>
</dbReference>
<dbReference type="InterPro" id="IPR011711">
    <property type="entry name" value="GntR_C"/>
</dbReference>
<gene>
    <name evidence="5" type="ORF">HNP73_001042</name>
</gene>
<evidence type="ECO:0000259" key="4">
    <source>
        <dbReference type="PROSITE" id="PS50949"/>
    </source>
</evidence>
<protein>
    <submittedName>
        <fullName evidence="5">DNA-binding GntR family transcriptional regulator</fullName>
    </submittedName>
</protein>
<keyword evidence="1" id="KW-0805">Transcription regulation</keyword>
<sequence length="300" mass="33989">MARTDGRFRETYNALLDLCEELGPGEALPAESALAERAGVSRTVVRGALQRLSDADIIRWRGREKTLLRRPDASDRLPVQPQAPDAAELESQFLEWILRFDVPAGTPLNVAQLSRQFAVPPHTLQEFLAGLSRSGLVERRPRGGWRLLGFTAEYAFELSEFRSVLELNAIRHLVALPDGHPIWPRLEGLRRDHHDLLARLDTDFHDFSRLDERFHSTINSVVRNRFVTEFQNTVALIFHYHYMWDKTEERQRNGVAIGEHLAIIDALLARDLPTAEAAALRHLASSKQTLQSSLRGNGLV</sequence>
<dbReference type="AlphaFoldDB" id="A0A840SP98"/>
<dbReference type="PANTHER" id="PTHR43537:SF51">
    <property type="entry name" value="HTH-TYPE TRANSCRIPTIONAL REGULATOR LGOR-RELATED"/>
    <property type="match status" value="1"/>
</dbReference>
<organism evidence="5 6">
    <name type="scientific">Amaricoccus macauensis</name>
    <dbReference type="NCBI Taxonomy" id="57001"/>
    <lineage>
        <taxon>Bacteria</taxon>
        <taxon>Pseudomonadati</taxon>
        <taxon>Pseudomonadota</taxon>
        <taxon>Alphaproteobacteria</taxon>
        <taxon>Rhodobacterales</taxon>
        <taxon>Paracoccaceae</taxon>
        <taxon>Amaricoccus</taxon>
    </lineage>
</organism>